<comment type="caution">
    <text evidence="1">The sequence shown here is derived from an EMBL/GenBank/DDBJ whole genome shotgun (WGS) entry which is preliminary data.</text>
</comment>
<feature type="non-terminal residue" evidence="1">
    <location>
        <position position="86"/>
    </location>
</feature>
<gene>
    <name evidence="1" type="ORF">S12H4_31303</name>
</gene>
<sequence length="86" mass="9813">MEVDLRVYWPGDLCSRYLDGTGPPCPDHWKSVTTLPGYPPEWHLAGNTINRWWGNDSYLIERGPLEKIESVTHCMKATRHGGPSYV</sequence>
<dbReference type="EMBL" id="BARW01018258">
    <property type="protein sequence ID" value="GAI96860.1"/>
    <property type="molecule type" value="Genomic_DNA"/>
</dbReference>
<dbReference type="AlphaFoldDB" id="X1UAG1"/>
<protein>
    <submittedName>
        <fullName evidence="1">Uncharacterized protein</fullName>
    </submittedName>
</protein>
<name>X1UAG1_9ZZZZ</name>
<organism evidence="1">
    <name type="scientific">marine sediment metagenome</name>
    <dbReference type="NCBI Taxonomy" id="412755"/>
    <lineage>
        <taxon>unclassified sequences</taxon>
        <taxon>metagenomes</taxon>
        <taxon>ecological metagenomes</taxon>
    </lineage>
</organism>
<evidence type="ECO:0000313" key="1">
    <source>
        <dbReference type="EMBL" id="GAI96860.1"/>
    </source>
</evidence>
<accession>X1UAG1</accession>
<reference evidence="1" key="1">
    <citation type="journal article" date="2014" name="Front. Microbiol.">
        <title>High frequency of phylogenetically diverse reductive dehalogenase-homologous genes in deep subseafloor sedimentary metagenomes.</title>
        <authorList>
            <person name="Kawai M."/>
            <person name="Futagami T."/>
            <person name="Toyoda A."/>
            <person name="Takaki Y."/>
            <person name="Nishi S."/>
            <person name="Hori S."/>
            <person name="Arai W."/>
            <person name="Tsubouchi T."/>
            <person name="Morono Y."/>
            <person name="Uchiyama I."/>
            <person name="Ito T."/>
            <person name="Fujiyama A."/>
            <person name="Inagaki F."/>
            <person name="Takami H."/>
        </authorList>
    </citation>
    <scope>NUCLEOTIDE SEQUENCE</scope>
    <source>
        <strain evidence="1">Expedition CK06-06</strain>
    </source>
</reference>
<proteinExistence type="predicted"/>